<dbReference type="GO" id="GO:0045505">
    <property type="term" value="F:dynein intermediate chain binding"/>
    <property type="evidence" value="ECO:0007669"/>
    <property type="project" value="TreeGrafter"/>
</dbReference>
<dbReference type="GO" id="GO:0005868">
    <property type="term" value="C:cytoplasmic dynein complex"/>
    <property type="evidence" value="ECO:0007669"/>
    <property type="project" value="TreeGrafter"/>
</dbReference>
<feature type="region of interest" description="Disordered" evidence="2">
    <location>
        <begin position="1"/>
        <end position="55"/>
    </location>
</feature>
<sequence length="211" mass="22783">MADREPESNEDTLPPMQTVGSVGTGKPSAATASSNSQPPVTGRRGTMTSGALGPRRSIVGGLLGRTALMSLGNLANSRRSKAQEIRLENTYRMQPKQEERLRGFRLKPILTDTLTEALASYQYDPATAGRRACDIAQMIRNRVKEAGFERYKFVVFVLLLQCPKKPGDAGGACLASRALWSPGECADNCIEAEVAGPTARGHATLHALYYE</sequence>
<evidence type="ECO:0000256" key="2">
    <source>
        <dbReference type="SAM" id="MobiDB-lite"/>
    </source>
</evidence>
<dbReference type="AlphaFoldDB" id="A0A267H2R0"/>
<dbReference type="CDD" id="cd21451">
    <property type="entry name" value="DLC-like_TCTEX1D"/>
    <property type="match status" value="1"/>
</dbReference>
<dbReference type="Pfam" id="PF03645">
    <property type="entry name" value="Tctex-1"/>
    <property type="match status" value="1"/>
</dbReference>
<dbReference type="PANTHER" id="PTHR21255:SF55">
    <property type="entry name" value="DYNEIN LIGHT CHAIN TCTEX-TYPE 4"/>
    <property type="match status" value="1"/>
</dbReference>
<comment type="similarity">
    <text evidence="1">Belongs to the dynein light chain Tctex-type family.</text>
</comment>
<dbReference type="InterPro" id="IPR038586">
    <property type="entry name" value="Tctex-1-like_sf"/>
</dbReference>
<dbReference type="STRING" id="282301.A0A267H2R0"/>
<name>A0A267H2R0_9PLAT</name>
<evidence type="ECO:0000256" key="1">
    <source>
        <dbReference type="ARBA" id="ARBA00005361"/>
    </source>
</evidence>
<dbReference type="GO" id="GO:0007018">
    <property type="term" value="P:microtubule-based movement"/>
    <property type="evidence" value="ECO:0007669"/>
    <property type="project" value="TreeGrafter"/>
</dbReference>
<comment type="caution">
    <text evidence="4">The sequence shown here is derived from an EMBL/GenBank/DDBJ whole genome shotgun (WGS) entry which is preliminary data.</text>
</comment>
<dbReference type="PANTHER" id="PTHR21255">
    <property type="entry name" value="T-COMPLEX-ASSOCIATED-TESTIS-EXPRESSED 1/ DYNEIN LIGHT CHAIN"/>
    <property type="match status" value="1"/>
</dbReference>
<keyword evidence="5" id="KW-1185">Reference proteome</keyword>
<organism evidence="4 5">
    <name type="scientific">Macrostomum lignano</name>
    <dbReference type="NCBI Taxonomy" id="282301"/>
    <lineage>
        <taxon>Eukaryota</taxon>
        <taxon>Metazoa</taxon>
        <taxon>Spiralia</taxon>
        <taxon>Lophotrochozoa</taxon>
        <taxon>Platyhelminthes</taxon>
        <taxon>Rhabditophora</taxon>
        <taxon>Macrostomorpha</taxon>
        <taxon>Macrostomida</taxon>
        <taxon>Macrostomidae</taxon>
        <taxon>Macrostomum</taxon>
    </lineage>
</organism>
<protein>
    <submittedName>
        <fullName evidence="4">Uncharacterized protein</fullName>
    </submittedName>
</protein>
<evidence type="ECO:0000313" key="5">
    <source>
        <dbReference type="Proteomes" id="UP000215902"/>
    </source>
</evidence>
<dbReference type="Proteomes" id="UP000215902">
    <property type="component" value="Unassembled WGS sequence"/>
</dbReference>
<dbReference type="EMBL" id="NIVC01000322">
    <property type="protein sequence ID" value="PAA85500.1"/>
    <property type="molecule type" value="Genomic_DNA"/>
</dbReference>
<proteinExistence type="inferred from homology"/>
<dbReference type="OrthoDB" id="10260741at2759"/>
<dbReference type="Gene3D" id="3.30.1140.40">
    <property type="entry name" value="Tctex-1"/>
    <property type="match status" value="1"/>
</dbReference>
<gene>
    <name evidence="3" type="ORF">BOX15_Mlig030730g2</name>
    <name evidence="4" type="ORF">BOX15_Mlig030730g3</name>
</gene>
<dbReference type="InterPro" id="IPR005334">
    <property type="entry name" value="Tctex-1-like"/>
</dbReference>
<dbReference type="EMBL" id="NIVC01000046">
    <property type="protein sequence ID" value="PAA92563.1"/>
    <property type="molecule type" value="Genomic_DNA"/>
</dbReference>
<reference evidence="4 5" key="1">
    <citation type="submission" date="2017-06" db="EMBL/GenBank/DDBJ databases">
        <title>A platform for efficient transgenesis in Macrostomum lignano, a flatworm model organism for stem cell research.</title>
        <authorList>
            <person name="Berezikov E."/>
        </authorList>
    </citation>
    <scope>NUCLEOTIDE SEQUENCE [LARGE SCALE GENOMIC DNA]</scope>
    <source>
        <strain evidence="4">DV1</strain>
        <tissue evidence="4">Whole organism</tissue>
    </source>
</reference>
<evidence type="ECO:0000313" key="3">
    <source>
        <dbReference type="EMBL" id="PAA85500.1"/>
    </source>
</evidence>
<dbReference type="GO" id="GO:0005737">
    <property type="term" value="C:cytoplasm"/>
    <property type="evidence" value="ECO:0007669"/>
    <property type="project" value="TreeGrafter"/>
</dbReference>
<evidence type="ECO:0000313" key="4">
    <source>
        <dbReference type="EMBL" id="PAA92563.1"/>
    </source>
</evidence>
<feature type="compositionally biased region" description="Polar residues" evidence="2">
    <location>
        <begin position="30"/>
        <end position="39"/>
    </location>
</feature>
<accession>A0A267H2R0</accession>